<dbReference type="STRING" id="1236971.JCM9152_1806"/>
<evidence type="ECO:0000259" key="15">
    <source>
        <dbReference type="Pfam" id="PF02910"/>
    </source>
</evidence>
<dbReference type="InterPro" id="IPR037099">
    <property type="entry name" value="Fum_R/Succ_DH_flav-like_C_sf"/>
</dbReference>
<organism evidence="16 17">
    <name type="scientific">Halalkalibacter hemicellulosilyticusJCM 9152</name>
    <dbReference type="NCBI Taxonomy" id="1236971"/>
    <lineage>
        <taxon>Bacteria</taxon>
        <taxon>Bacillati</taxon>
        <taxon>Bacillota</taxon>
        <taxon>Bacilli</taxon>
        <taxon>Bacillales</taxon>
        <taxon>Bacillaceae</taxon>
        <taxon>Halalkalibacter</taxon>
    </lineage>
</organism>
<dbReference type="PANTHER" id="PTHR42716">
    <property type="entry name" value="L-ASPARTATE OXIDASE"/>
    <property type="match status" value="1"/>
</dbReference>
<dbReference type="Pfam" id="PF02910">
    <property type="entry name" value="Succ_DH_flav_C"/>
    <property type="match status" value="1"/>
</dbReference>
<dbReference type="PIRSF" id="PIRSF000171">
    <property type="entry name" value="SDHA_APRA_LASPO"/>
    <property type="match status" value="1"/>
</dbReference>
<dbReference type="InterPro" id="IPR015939">
    <property type="entry name" value="Fum_Rdtase/Succ_DH_flav-like_C"/>
</dbReference>
<dbReference type="GO" id="GO:0008734">
    <property type="term" value="F:L-aspartate oxidase activity"/>
    <property type="evidence" value="ECO:0007669"/>
    <property type="project" value="UniProtKB-UniRule"/>
</dbReference>
<dbReference type="SUPFAM" id="SSF56425">
    <property type="entry name" value="Succinate dehydrogenase/fumarate reductase flavoprotein, catalytic domain"/>
    <property type="match status" value="1"/>
</dbReference>
<evidence type="ECO:0000259" key="14">
    <source>
        <dbReference type="Pfam" id="PF00890"/>
    </source>
</evidence>
<dbReference type="GO" id="GO:0005737">
    <property type="term" value="C:cytoplasm"/>
    <property type="evidence" value="ECO:0007669"/>
    <property type="project" value="UniProtKB-SubCell"/>
</dbReference>
<comment type="cofactor">
    <cofactor evidence="1 13">
        <name>FAD</name>
        <dbReference type="ChEBI" id="CHEBI:57692"/>
    </cofactor>
</comment>
<dbReference type="EMBL" id="BAUU01000011">
    <property type="protein sequence ID" value="GAE30400.1"/>
    <property type="molecule type" value="Genomic_DNA"/>
</dbReference>
<evidence type="ECO:0000256" key="2">
    <source>
        <dbReference type="ARBA" id="ARBA00004950"/>
    </source>
</evidence>
<dbReference type="FunFam" id="3.90.700.10:FF:000002">
    <property type="entry name" value="L-aspartate oxidase"/>
    <property type="match status" value="1"/>
</dbReference>
<evidence type="ECO:0000256" key="12">
    <source>
        <dbReference type="PIRSR" id="PIRSR000171-1"/>
    </source>
</evidence>
<evidence type="ECO:0000256" key="4">
    <source>
        <dbReference type="ARBA" id="ARBA00012173"/>
    </source>
</evidence>
<keyword evidence="6 13" id="KW-0285">Flavoprotein</keyword>
<keyword evidence="17" id="KW-1185">Reference proteome</keyword>
<evidence type="ECO:0000256" key="11">
    <source>
        <dbReference type="NCBIfam" id="TIGR00551"/>
    </source>
</evidence>
<comment type="similarity">
    <text evidence="3 13">Belongs to the FAD-dependent oxidoreductase 2 family. NadB subfamily.</text>
</comment>
<comment type="caution">
    <text evidence="16">The sequence shown here is derived from an EMBL/GenBank/DDBJ whole genome shotgun (WGS) entry which is preliminary data.</text>
</comment>
<sequence length="510" mass="56580">MAEKTADVIIIGSGVAGLMTAHLLADELNVMIITKSNVEKSNSSWAQGGMAASLGKDDTWQQHYADTLRAGLNHHDEQHVEHLVKHAPAVVEQLQRLGVTFDQKGNELVLGMEGAHRRRRIVHANGDQTGKALTQALIHAVKGRAQIVERTHVYSLLKKKERVIGVQTNKGAIFAKATVLATGGLGQLYSYSSNVREATGDGYAIAYRAGATLKDMEFIQFHPTLFIHNDQSQGLVSEAVRGEGGRLINQTGELIMAHHPERELAPRDVVSRAIYRKIEQGENVYLDCRTIENIEVRFPGLAKRASKVGVDLTTTPIQVAPGAHFCSGGVEVDLHGRTTVAGLYAVGEVACTGVHGANRLASNSLLEGFVFAQKLSEAVKEEVQTVKLTTKLISKHHRHVSDQLPAKEETQQKMMKYAGIERTAIGLLTLKNWLDRFKEEFLIVGDEHEERIERKNMLLTASLIVHAAMQRTESRGGHYRSDFPQQDDFWLKRYIKQDLNENKKRKTHVI</sequence>
<dbReference type="PANTHER" id="PTHR42716:SF2">
    <property type="entry name" value="L-ASPARTATE OXIDASE, CHLOROPLASTIC"/>
    <property type="match status" value="1"/>
</dbReference>
<evidence type="ECO:0000256" key="8">
    <source>
        <dbReference type="ARBA" id="ARBA00022827"/>
    </source>
</evidence>
<evidence type="ECO:0000256" key="13">
    <source>
        <dbReference type="RuleBase" id="RU362049"/>
    </source>
</evidence>
<gene>
    <name evidence="16" type="ORF">JCM9152_1806</name>
</gene>
<evidence type="ECO:0000256" key="1">
    <source>
        <dbReference type="ARBA" id="ARBA00001974"/>
    </source>
</evidence>
<evidence type="ECO:0000313" key="17">
    <source>
        <dbReference type="Proteomes" id="UP000018895"/>
    </source>
</evidence>
<dbReference type="GO" id="GO:0033765">
    <property type="term" value="F:steroid dehydrogenase activity, acting on the CH-CH group of donors"/>
    <property type="evidence" value="ECO:0007669"/>
    <property type="project" value="UniProtKB-ARBA"/>
</dbReference>
<accession>W4QEB1</accession>
<dbReference type="OrthoDB" id="9806724at2"/>
<evidence type="ECO:0000256" key="7">
    <source>
        <dbReference type="ARBA" id="ARBA00022642"/>
    </source>
</evidence>
<evidence type="ECO:0000256" key="9">
    <source>
        <dbReference type="ARBA" id="ARBA00023002"/>
    </source>
</evidence>
<dbReference type="InterPro" id="IPR036188">
    <property type="entry name" value="FAD/NAD-bd_sf"/>
</dbReference>
<dbReference type="Gene3D" id="1.20.58.100">
    <property type="entry name" value="Fumarate reductase/succinate dehydrogenase flavoprotein-like, C-terminal domain"/>
    <property type="match status" value="1"/>
</dbReference>
<dbReference type="UniPathway" id="UPA00253">
    <property type="reaction ID" value="UER00326"/>
</dbReference>
<comment type="catalytic activity">
    <reaction evidence="10">
        <text>L-aspartate + O2 = iminosuccinate + H2O2</text>
        <dbReference type="Rhea" id="RHEA:25876"/>
        <dbReference type="ChEBI" id="CHEBI:15379"/>
        <dbReference type="ChEBI" id="CHEBI:16240"/>
        <dbReference type="ChEBI" id="CHEBI:29991"/>
        <dbReference type="ChEBI" id="CHEBI:77875"/>
        <dbReference type="EC" id="1.4.3.16"/>
    </reaction>
    <physiologicalReaction direction="left-to-right" evidence="10">
        <dbReference type="Rhea" id="RHEA:25877"/>
    </physiologicalReaction>
</comment>
<dbReference type="NCBIfam" id="TIGR00551">
    <property type="entry name" value="nadB"/>
    <property type="match status" value="1"/>
</dbReference>
<dbReference type="AlphaFoldDB" id="W4QEB1"/>
<dbReference type="Gene3D" id="3.90.700.10">
    <property type="entry name" value="Succinate dehydrogenase/fumarate reductase flavoprotein, catalytic domain"/>
    <property type="match status" value="1"/>
</dbReference>
<proteinExistence type="inferred from homology"/>
<dbReference type="Pfam" id="PF00890">
    <property type="entry name" value="FAD_binding_2"/>
    <property type="match status" value="1"/>
</dbReference>
<reference evidence="16" key="1">
    <citation type="journal article" date="2014" name="Genome Announc.">
        <title>Draft Genome Sequences of Three Alkaliphilic Bacillus Strains, Bacillus wakoensis JCM 9140T, Bacillus akibai JCM 9157T, and Bacillus hemicellulosilyticus JCM 9152T.</title>
        <authorList>
            <person name="Yuki M."/>
            <person name="Oshima K."/>
            <person name="Suda W."/>
            <person name="Oshida Y."/>
            <person name="Kitamura K."/>
            <person name="Iida T."/>
            <person name="Hattori M."/>
            <person name="Ohkuma M."/>
        </authorList>
    </citation>
    <scope>NUCLEOTIDE SEQUENCE [LARGE SCALE GENOMIC DNA]</scope>
    <source>
        <strain evidence="16">JCM 9152</strain>
    </source>
</reference>
<dbReference type="InterPro" id="IPR027477">
    <property type="entry name" value="Succ_DH/fumarate_Rdtase_cat_sf"/>
</dbReference>
<dbReference type="SUPFAM" id="SSF46977">
    <property type="entry name" value="Succinate dehydrogenase/fumarate reductase flavoprotein C-terminal domain"/>
    <property type="match status" value="1"/>
</dbReference>
<name>W4QEB1_9BACI</name>
<comment type="subcellular location">
    <subcellularLocation>
        <location evidence="13">Cytoplasm</location>
    </subcellularLocation>
</comment>
<dbReference type="SUPFAM" id="SSF51905">
    <property type="entry name" value="FAD/NAD(P)-binding domain"/>
    <property type="match status" value="1"/>
</dbReference>
<protein>
    <recommendedName>
        <fullName evidence="5 11">L-aspartate oxidase</fullName>
        <ecNumber evidence="4 11">1.4.3.16</ecNumber>
    </recommendedName>
</protein>
<evidence type="ECO:0000256" key="5">
    <source>
        <dbReference type="ARBA" id="ARBA00021901"/>
    </source>
</evidence>
<feature type="active site" description="Proton acceptor" evidence="12">
    <location>
        <position position="267"/>
    </location>
</feature>
<feature type="domain" description="Fumarate reductase/succinate dehydrogenase flavoprotein-like C-terminal" evidence="15">
    <location>
        <begin position="408"/>
        <end position="497"/>
    </location>
</feature>
<keyword evidence="9 13" id="KW-0560">Oxidoreductase</keyword>
<dbReference type="PRINTS" id="PR00368">
    <property type="entry name" value="FADPNR"/>
</dbReference>
<comment type="pathway">
    <text evidence="2 13">Cofactor biosynthesis; NAD(+) biosynthesis; iminoaspartate from L-aspartate (oxidase route): step 1/1.</text>
</comment>
<dbReference type="InterPro" id="IPR003953">
    <property type="entry name" value="FAD-dep_OxRdtase_2_FAD-bd"/>
</dbReference>
<feature type="domain" description="FAD-dependent oxidoreductase 2 FAD-binding" evidence="14">
    <location>
        <begin position="7"/>
        <end position="365"/>
    </location>
</feature>
<evidence type="ECO:0000256" key="6">
    <source>
        <dbReference type="ARBA" id="ARBA00022630"/>
    </source>
</evidence>
<dbReference type="RefSeq" id="WP_035343022.1">
    <property type="nucleotide sequence ID" value="NZ_BAUU01000011.1"/>
</dbReference>
<dbReference type="InterPro" id="IPR005288">
    <property type="entry name" value="NadB"/>
</dbReference>
<evidence type="ECO:0000313" key="16">
    <source>
        <dbReference type="EMBL" id="GAE30400.1"/>
    </source>
</evidence>
<keyword evidence="8 13" id="KW-0274">FAD</keyword>
<dbReference type="GO" id="GO:0034628">
    <property type="term" value="P:'de novo' NAD+ biosynthetic process from L-aspartate"/>
    <property type="evidence" value="ECO:0007669"/>
    <property type="project" value="TreeGrafter"/>
</dbReference>
<dbReference type="Gene3D" id="3.50.50.60">
    <property type="entry name" value="FAD/NAD(P)-binding domain"/>
    <property type="match status" value="1"/>
</dbReference>
<keyword evidence="7 13" id="KW-0662">Pyridine nucleotide biosynthesis</keyword>
<comment type="function">
    <text evidence="13">Catalyzes the oxidation of L-aspartate to iminoaspartate.</text>
</comment>
<dbReference type="EC" id="1.4.3.16" evidence="4 11"/>
<evidence type="ECO:0000256" key="3">
    <source>
        <dbReference type="ARBA" id="ARBA00008562"/>
    </source>
</evidence>
<dbReference type="Proteomes" id="UP000018895">
    <property type="component" value="Unassembled WGS sequence"/>
</dbReference>
<evidence type="ECO:0000256" key="10">
    <source>
        <dbReference type="ARBA" id="ARBA00048305"/>
    </source>
</evidence>